<dbReference type="RefSeq" id="WP_069947926.1">
    <property type="nucleotide sequence ID" value="NZ_CP014143.1"/>
</dbReference>
<evidence type="ECO:0000313" key="3">
    <source>
        <dbReference type="Proteomes" id="UP000095672"/>
    </source>
</evidence>
<dbReference type="Pfam" id="PF25559">
    <property type="entry name" value="DUF7931"/>
    <property type="match status" value="1"/>
</dbReference>
<dbReference type="PATRIC" id="fig|1769779.3.peg.2584"/>
<accession>A0A1C9WA11</accession>
<reference evidence="3" key="1">
    <citation type="submission" date="2016-01" db="EMBL/GenBank/DDBJ databases">
        <title>Complete genome sequence of Microbulbifer sp. CCB-MM1, a halophile isolated from Matang Mangrove Forest, Perak.</title>
        <authorList>
            <person name="Moh T.H."/>
            <person name="Dinesh B."/>
            <person name="Lau N.-S."/>
            <person name="Go F."/>
            <person name="Alexander Chong S.-C."/>
        </authorList>
    </citation>
    <scope>NUCLEOTIDE SEQUENCE [LARGE SCALE GENOMIC DNA]</scope>
    <source>
        <strain evidence="3">CCB-MM1</strain>
    </source>
</reference>
<proteinExistence type="predicted"/>
<dbReference type="OrthoDB" id="5733592at2"/>
<keyword evidence="3" id="KW-1185">Reference proteome</keyword>
<dbReference type="KEGG" id="micc:AUP74_02594"/>
<sequence length="173" mass="20176">MIESGHETGFTTAEDPERIALQDAEAFALALIDLCRNSRREVCLFSNHLERELYHREDVVEALSAFARRSPYARVRILIRDSDPMLQRHHRLLALLQRLPSRIELKKLQPTVDTPDTEFVVGDDARSLLREDREQWLGVYCPADRVRCQRLREAFEQDWPLAVRDASLRQLVV</sequence>
<dbReference type="Proteomes" id="UP000095672">
    <property type="component" value="Chromosome"/>
</dbReference>
<dbReference type="STRING" id="1769779.AUP74_02594"/>
<gene>
    <name evidence="2" type="ORF">AUP74_02594</name>
</gene>
<dbReference type="EMBL" id="CP014143">
    <property type="protein sequence ID" value="AOS97991.1"/>
    <property type="molecule type" value="Genomic_DNA"/>
</dbReference>
<protein>
    <recommendedName>
        <fullName evidence="1">DUF7931 domain-containing protein</fullName>
    </recommendedName>
</protein>
<dbReference type="InterPro" id="IPR057691">
    <property type="entry name" value="DUF7931"/>
</dbReference>
<name>A0A1C9WA11_9GAMM</name>
<evidence type="ECO:0000313" key="2">
    <source>
        <dbReference type="EMBL" id="AOS97991.1"/>
    </source>
</evidence>
<evidence type="ECO:0000259" key="1">
    <source>
        <dbReference type="Pfam" id="PF25559"/>
    </source>
</evidence>
<dbReference type="AlphaFoldDB" id="A0A1C9WA11"/>
<feature type="domain" description="DUF7931" evidence="1">
    <location>
        <begin position="24"/>
        <end position="171"/>
    </location>
</feature>
<organism evidence="2 3">
    <name type="scientific">Microbulbifer aggregans</name>
    <dbReference type="NCBI Taxonomy" id="1769779"/>
    <lineage>
        <taxon>Bacteria</taxon>
        <taxon>Pseudomonadati</taxon>
        <taxon>Pseudomonadota</taxon>
        <taxon>Gammaproteobacteria</taxon>
        <taxon>Cellvibrionales</taxon>
        <taxon>Microbulbiferaceae</taxon>
        <taxon>Microbulbifer</taxon>
    </lineage>
</organism>